<protein>
    <submittedName>
        <fullName evidence="1">Uncharacterized protein</fullName>
    </submittedName>
</protein>
<proteinExistence type="predicted"/>
<reference evidence="1 2" key="1">
    <citation type="submission" date="2019-04" db="EMBL/GenBank/DDBJ databases">
        <title>Cohnella sp. nov. isolated from preserved vegetables.</title>
        <authorList>
            <person name="Lin S.-Y."/>
            <person name="Hung M.-H."/>
            <person name="Young C.-C."/>
        </authorList>
    </citation>
    <scope>NUCLEOTIDE SEQUENCE [LARGE SCALE GENOMIC DNA]</scope>
    <source>
        <strain evidence="1 2">CC-MHH1044</strain>
    </source>
</reference>
<organism evidence="1 2">
    <name type="scientific">Cohnella fermenti</name>
    <dbReference type="NCBI Taxonomy" id="2565925"/>
    <lineage>
        <taxon>Bacteria</taxon>
        <taxon>Bacillati</taxon>
        <taxon>Bacillota</taxon>
        <taxon>Bacilli</taxon>
        <taxon>Bacillales</taxon>
        <taxon>Paenibacillaceae</taxon>
        <taxon>Cohnella</taxon>
    </lineage>
</organism>
<dbReference type="EMBL" id="SSOB01000003">
    <property type="protein sequence ID" value="THF83713.1"/>
    <property type="molecule type" value="Genomic_DNA"/>
</dbReference>
<gene>
    <name evidence="1" type="ORF">E6C55_03205</name>
</gene>
<name>A0A4V3WGC1_9BACL</name>
<dbReference type="Proteomes" id="UP000310636">
    <property type="component" value="Unassembled WGS sequence"/>
</dbReference>
<sequence length="103" mass="11956">MEKSDLSIPQTSFKLPERTMADEVLDLARITEVKTQIAMAIFLLSDTDANIGKAEIAAELYQSLERLHAIEECHRELEERWKLANWAFEQYKEGARFAVERKK</sequence>
<evidence type="ECO:0000313" key="1">
    <source>
        <dbReference type="EMBL" id="THF83713.1"/>
    </source>
</evidence>
<comment type="caution">
    <text evidence="1">The sequence shown here is derived from an EMBL/GenBank/DDBJ whole genome shotgun (WGS) entry which is preliminary data.</text>
</comment>
<dbReference type="AlphaFoldDB" id="A0A4V3WGC1"/>
<accession>A0A4V3WGC1</accession>
<dbReference type="RefSeq" id="WP_136368342.1">
    <property type="nucleotide sequence ID" value="NZ_SSOB01000003.1"/>
</dbReference>
<evidence type="ECO:0000313" key="2">
    <source>
        <dbReference type="Proteomes" id="UP000310636"/>
    </source>
</evidence>
<keyword evidence="2" id="KW-1185">Reference proteome</keyword>